<evidence type="ECO:0000256" key="7">
    <source>
        <dbReference type="SAM" id="Phobius"/>
    </source>
</evidence>
<keyword evidence="6 7" id="KW-0472">Membrane</keyword>
<evidence type="ECO:0000256" key="1">
    <source>
        <dbReference type="ARBA" id="ARBA00004651"/>
    </source>
</evidence>
<accession>A0A0F3NPB2</accession>
<dbReference type="GO" id="GO:0005886">
    <property type="term" value="C:plasma membrane"/>
    <property type="evidence" value="ECO:0007669"/>
    <property type="project" value="UniProtKB-SubCell"/>
</dbReference>
<keyword evidence="4 7" id="KW-0812">Transmembrane</keyword>
<reference evidence="8 9" key="1">
    <citation type="submission" date="2015-02" db="EMBL/GenBank/DDBJ databases">
        <title>Genome Sequencing of Rickettsiales.</title>
        <authorList>
            <person name="Daugherty S.C."/>
            <person name="Su Q."/>
            <person name="Abolude K."/>
            <person name="Beier-Sexton M."/>
            <person name="Carlyon J.A."/>
            <person name="Carter R."/>
            <person name="Day N.P."/>
            <person name="Dumler S.J."/>
            <person name="Dyachenko V."/>
            <person name="Godinez A."/>
            <person name="Kurtti T.J."/>
            <person name="Lichay M."/>
            <person name="Mullins K.E."/>
            <person name="Ott S."/>
            <person name="Pappas-Brown V."/>
            <person name="Paris D.H."/>
            <person name="Patel P."/>
            <person name="Richards A.L."/>
            <person name="Sadzewicz L."/>
            <person name="Sears K."/>
            <person name="Seidman D."/>
            <person name="Sengamalay N."/>
            <person name="Stenos J."/>
            <person name="Tallon L.J."/>
            <person name="Vincent G."/>
            <person name="Fraser C.M."/>
            <person name="Munderloh U."/>
            <person name="Dunning-Hotopp J.C."/>
        </authorList>
    </citation>
    <scope>NUCLEOTIDE SEQUENCE [LARGE SCALE GENOMIC DNA]</scope>
    <source>
        <strain evidence="8 9">RAC413</strain>
    </source>
</reference>
<dbReference type="PANTHER" id="PTHR34584">
    <property type="entry name" value="NA(+)/H(+) ANTIPORTER SUBUNIT E1"/>
    <property type="match status" value="1"/>
</dbReference>
<dbReference type="EMBL" id="LANX01000001">
    <property type="protein sequence ID" value="KJV69576.1"/>
    <property type="molecule type" value="Genomic_DNA"/>
</dbReference>
<comment type="caution">
    <text evidence="8">The sequence shown here is derived from an EMBL/GenBank/DDBJ whole genome shotgun (WGS) entry which is preliminary data.</text>
</comment>
<feature type="transmembrane region" description="Helical" evidence="7">
    <location>
        <begin position="12"/>
        <end position="34"/>
    </location>
</feature>
<evidence type="ECO:0000256" key="6">
    <source>
        <dbReference type="ARBA" id="ARBA00023136"/>
    </source>
</evidence>
<evidence type="ECO:0000256" key="4">
    <source>
        <dbReference type="ARBA" id="ARBA00022692"/>
    </source>
</evidence>
<dbReference type="Proteomes" id="UP000033562">
    <property type="component" value="Unassembled WGS sequence"/>
</dbReference>
<dbReference type="PANTHER" id="PTHR34584:SF1">
    <property type="entry name" value="NA(+)_H(+) ANTIPORTER SUBUNIT E1"/>
    <property type="match status" value="1"/>
</dbReference>
<evidence type="ECO:0000256" key="3">
    <source>
        <dbReference type="ARBA" id="ARBA00022475"/>
    </source>
</evidence>
<dbReference type="Pfam" id="PF01899">
    <property type="entry name" value="MNHE"/>
    <property type="match status" value="1"/>
</dbReference>
<dbReference type="InterPro" id="IPR002758">
    <property type="entry name" value="Cation_antiport_E"/>
</dbReference>
<evidence type="ECO:0000313" key="9">
    <source>
        <dbReference type="Proteomes" id="UP000033562"/>
    </source>
</evidence>
<keyword evidence="3" id="KW-1003">Cell membrane</keyword>
<evidence type="ECO:0000256" key="5">
    <source>
        <dbReference type="ARBA" id="ARBA00022989"/>
    </source>
</evidence>
<keyword evidence="9" id="KW-1185">Reference proteome</keyword>
<dbReference type="GO" id="GO:0008324">
    <property type="term" value="F:monoatomic cation transmembrane transporter activity"/>
    <property type="evidence" value="ECO:0007669"/>
    <property type="project" value="InterPro"/>
</dbReference>
<keyword evidence="5 7" id="KW-1133">Transmembrane helix</keyword>
<gene>
    <name evidence="8" type="ORF">NLO413_0971</name>
</gene>
<protein>
    <submittedName>
        <fullName evidence="8">Na+/H+ ion antiporter subunit</fullName>
    </submittedName>
</protein>
<comment type="subcellular location">
    <subcellularLocation>
        <location evidence="1">Cell membrane</location>
        <topology evidence="1">Multi-pass membrane protein</topology>
    </subcellularLocation>
</comment>
<proteinExistence type="inferred from homology"/>
<comment type="similarity">
    <text evidence="2">Belongs to the CPA3 antiporters (TC 2.A.63) subunit E family.</text>
</comment>
<evidence type="ECO:0000256" key="2">
    <source>
        <dbReference type="ARBA" id="ARBA00006228"/>
    </source>
</evidence>
<name>A0A0F3NPB2_9RICK</name>
<dbReference type="STRING" id="1359163.NLO413_0971"/>
<sequence length="158" mass="18031">MVLWLILSGYFNVFFIVSGMCSAVLSLVIVNILLERIHYNNGERVIHISSECSFTFFIRSLYYIVWLVKQIVVSNICIVKKIWKLKLDTDSCVFKLITVQQKNDLGVLVLANSITLTPGTVSVDVIKEDRYKIKVLAIDKELISGVDDIDNKVKEIFQ</sequence>
<evidence type="ECO:0000313" key="8">
    <source>
        <dbReference type="EMBL" id="KJV69576.1"/>
    </source>
</evidence>
<organism evidence="8 9">
    <name type="scientific">Candidatus Neoehrlichia procyonis str. RAC413</name>
    <dbReference type="NCBI Taxonomy" id="1359163"/>
    <lineage>
        <taxon>Bacteria</taxon>
        <taxon>Pseudomonadati</taxon>
        <taxon>Pseudomonadota</taxon>
        <taxon>Alphaproteobacteria</taxon>
        <taxon>Rickettsiales</taxon>
        <taxon>Anaplasmataceae</taxon>
        <taxon>Candidatus Neoehrlichia</taxon>
    </lineage>
</organism>
<dbReference type="AlphaFoldDB" id="A0A0F3NPB2"/>